<feature type="region of interest" description="Disordered" evidence="5">
    <location>
        <begin position="1"/>
        <end position="156"/>
    </location>
</feature>
<reference evidence="7 8" key="1">
    <citation type="journal article" date="2020" name="Elife">
        <title>Loss of centromere function drives karyotype evolution in closely related Malassezia species.</title>
        <authorList>
            <person name="Sankaranarayanan S.R."/>
            <person name="Ianiri G."/>
            <person name="Coelho M.A."/>
            <person name="Reza M.H."/>
            <person name="Thimmappa B.C."/>
            <person name="Ganguly P."/>
            <person name="Vadnala R.N."/>
            <person name="Sun S."/>
            <person name="Siddharthan R."/>
            <person name="Tellgren-Roth C."/>
            <person name="Dawson T.L."/>
            <person name="Heitman J."/>
            <person name="Sanyal K."/>
        </authorList>
    </citation>
    <scope>NUCLEOTIDE SEQUENCE [LARGE SCALE GENOMIC DNA]</scope>
    <source>
        <strain evidence="7">CBS14141</strain>
    </source>
</reference>
<keyword evidence="2 6" id="KW-0472">Membrane</keyword>
<keyword evidence="6" id="KW-0812">Transmembrane</keyword>
<keyword evidence="3" id="KW-0325">Glycoprotein</keyword>
<evidence type="ECO:0000256" key="2">
    <source>
        <dbReference type="ARBA" id="ARBA00023136"/>
    </source>
</evidence>
<dbReference type="Pfam" id="PF03935">
    <property type="entry name" value="SKN1_KRE6_Sbg1"/>
    <property type="match status" value="1"/>
</dbReference>
<sequence length="804" mass="89132">MSNIAPPVGNNEGPAPPIMINPDGELAQQTPTQVHSSKTAPFSPRMSGDGSFMDNYAEDSSQYQNASFARNDVPSGNVPQEQQPLFASQTSKFQPSQSMGGMTTYSEEPAQDMQGTYSSHSLNDRRYDVQSDSSHQPPPPQNPYPWMTMNDVKEPDDDLHDPNKMTHTHGAPQRALLNVGTLILLTLALLMLFAGYPILHHYTEGQEQEDRLAKLSNLKNNRLPIMPSNAPVDRLTANRPAGFDPKYAMFVDPDTPFDAYTMQSTYTPNIDEDGNGKEFKLVFSDEFNSNGRTFYPGEDPFWEAVDLHYWATNNFEWYDPAAVYTQDGALRVRLEQHPEHNLHFRGGMLQSWNKFCFRGGILIASVQLPGYRNVPGLWPAFWLMGNLGRAGYGATLQGTWPYSYDACDVGTVMNQTLYNDTYPYGFPADTLNGGATMFNQKHNTRALSFLPGQKLSACTCEGDDHPGPWLSDEGRYRGRAAPEIDVFEAQPTTNGGMQVSQSCQMAPYNWMYEIDYLNNAPVYSFYNNKNGINIYTGEVTQQSLSGVNKASQSAVQKNADSANPGGPVNEDGSNYATYSLEYKPGSDGYAAWTSAGNPAWELYPEALRPDGRVNISARQFPAEPMYILFNLGISNNFGSVEWDDLADGWPFEMSVDWVRVYQDPDLMDEDSIGCDTPGYPSKDYIERHLEAYTNPNLTIWGYTREEGGYPAQWPKNKLYSKGCDTTADRSRPGDPDQPEVLAPIIASRSVTLGVYSWSASRGGGGEQVITKQTPIPGEPGARSTLHATPNAKRSMVRAVPTPTP</sequence>
<evidence type="ECO:0000256" key="4">
    <source>
        <dbReference type="ARBA" id="ARBA00023316"/>
    </source>
</evidence>
<feature type="compositionally biased region" description="Polar residues" evidence="5">
    <location>
        <begin position="58"/>
        <end position="68"/>
    </location>
</feature>
<keyword evidence="4" id="KW-0961">Cell wall biogenesis/degradation</keyword>
<evidence type="ECO:0000313" key="7">
    <source>
        <dbReference type="EMBL" id="WFD46549.1"/>
    </source>
</evidence>
<dbReference type="InterPro" id="IPR005629">
    <property type="entry name" value="Skn1/Kre6/Sbg1"/>
</dbReference>
<proteinExistence type="predicted"/>
<dbReference type="Gene3D" id="2.60.120.200">
    <property type="match status" value="2"/>
</dbReference>
<dbReference type="EMBL" id="CP046234">
    <property type="protein sequence ID" value="WFD46549.1"/>
    <property type="molecule type" value="Genomic_DNA"/>
</dbReference>
<dbReference type="Proteomes" id="UP000818624">
    <property type="component" value="Chromosome 1"/>
</dbReference>
<feature type="transmembrane region" description="Helical" evidence="6">
    <location>
        <begin position="175"/>
        <end position="199"/>
    </location>
</feature>
<dbReference type="InterPro" id="IPR013320">
    <property type="entry name" value="ConA-like_dom_sf"/>
</dbReference>
<organism evidence="7 8">
    <name type="scientific">Malassezia furfur</name>
    <name type="common">Pityriasis versicolor infection agent</name>
    <name type="synonym">Pityrosporum furfur</name>
    <dbReference type="NCBI Taxonomy" id="55194"/>
    <lineage>
        <taxon>Eukaryota</taxon>
        <taxon>Fungi</taxon>
        <taxon>Dikarya</taxon>
        <taxon>Basidiomycota</taxon>
        <taxon>Ustilaginomycotina</taxon>
        <taxon>Malasseziomycetes</taxon>
        <taxon>Malasseziales</taxon>
        <taxon>Malasseziaceae</taxon>
        <taxon>Malassezia</taxon>
    </lineage>
</organism>
<dbReference type="PANTHER" id="PTHR31361:SF1">
    <property type="entry name" value="BETA-GLUCAN SYNTHESIS-ASSOCIATED PROTEIN KRE6-RELATED"/>
    <property type="match status" value="1"/>
</dbReference>
<feature type="region of interest" description="Disordered" evidence="5">
    <location>
        <begin position="550"/>
        <end position="570"/>
    </location>
</feature>
<keyword evidence="6" id="KW-1133">Transmembrane helix</keyword>
<dbReference type="PANTHER" id="PTHR31361">
    <property type="entry name" value="BETA-GLUCAN SYNTHESIS-ASSOCIATED PROTEIN KRE6-RELATED"/>
    <property type="match status" value="1"/>
</dbReference>
<gene>
    <name evidence="7" type="ORF">GLX27_001186</name>
</gene>
<feature type="compositionally biased region" description="Polar residues" evidence="5">
    <location>
        <begin position="77"/>
        <end position="106"/>
    </location>
</feature>
<name>A0ABY8ENH1_MALFU</name>
<evidence type="ECO:0000256" key="1">
    <source>
        <dbReference type="ARBA" id="ARBA00004370"/>
    </source>
</evidence>
<feature type="region of interest" description="Disordered" evidence="5">
    <location>
        <begin position="759"/>
        <end position="804"/>
    </location>
</feature>
<evidence type="ECO:0000256" key="3">
    <source>
        <dbReference type="ARBA" id="ARBA00023180"/>
    </source>
</evidence>
<accession>A0ABY8ENH1</accession>
<comment type="subcellular location">
    <subcellularLocation>
        <location evidence="1">Membrane</location>
    </subcellularLocation>
</comment>
<evidence type="ECO:0000256" key="5">
    <source>
        <dbReference type="SAM" id="MobiDB-lite"/>
    </source>
</evidence>
<feature type="compositionally biased region" description="Polar residues" evidence="5">
    <location>
        <begin position="27"/>
        <end position="40"/>
    </location>
</feature>
<evidence type="ECO:0008006" key="9">
    <source>
        <dbReference type="Google" id="ProtNLM"/>
    </source>
</evidence>
<protein>
    <recommendedName>
        <fullName evidence="9">GH16 domain-containing protein</fullName>
    </recommendedName>
</protein>
<evidence type="ECO:0000313" key="8">
    <source>
        <dbReference type="Proteomes" id="UP000818624"/>
    </source>
</evidence>
<feature type="compositionally biased region" description="Polar residues" evidence="5">
    <location>
        <begin position="550"/>
        <end position="561"/>
    </location>
</feature>
<evidence type="ECO:0000256" key="6">
    <source>
        <dbReference type="SAM" id="Phobius"/>
    </source>
</evidence>
<dbReference type="SUPFAM" id="SSF49899">
    <property type="entry name" value="Concanavalin A-like lectins/glucanases"/>
    <property type="match status" value="1"/>
</dbReference>
<keyword evidence="8" id="KW-1185">Reference proteome</keyword>